<evidence type="ECO:0000313" key="2">
    <source>
        <dbReference type="Proteomes" id="UP000007076"/>
    </source>
</evidence>
<sequence>MPTQGESVGTYDPTYLLKDAAKSVSRTAEALAGGQAAWDRPRDISKSLELLRDLVGDLSQVLLQQAGALPRMTGDSGAPAAGRHIAEAAAIAAQLGNQLRRAHDATDGVR</sequence>
<organism evidence="1 2">
    <name type="scientific">Kitasatospora setae (strain ATCC 33774 / DSM 43861 / JCM 3304 / KCC A-0304 / NBRC 14216 / KM-6054)</name>
    <name type="common">Streptomyces setae</name>
    <dbReference type="NCBI Taxonomy" id="452652"/>
    <lineage>
        <taxon>Bacteria</taxon>
        <taxon>Bacillati</taxon>
        <taxon>Actinomycetota</taxon>
        <taxon>Actinomycetes</taxon>
        <taxon>Kitasatosporales</taxon>
        <taxon>Streptomycetaceae</taxon>
        <taxon>Kitasatospora</taxon>
    </lineage>
</organism>
<dbReference type="KEGG" id="ksk:KSE_32560"/>
<evidence type="ECO:0000313" key="1">
    <source>
        <dbReference type="EMBL" id="BAJ29065.1"/>
    </source>
</evidence>
<dbReference type="eggNOG" id="ENOG5030QKF">
    <property type="taxonomic scope" value="Bacteria"/>
</dbReference>
<proteinExistence type="predicted"/>
<dbReference type="HOGENOM" id="CLU_2193436_0_0_11"/>
<dbReference type="AlphaFoldDB" id="E4NCY4"/>
<gene>
    <name evidence="1" type="ordered locus">KSE_32560</name>
</gene>
<dbReference type="Proteomes" id="UP000007076">
    <property type="component" value="Chromosome"/>
</dbReference>
<accession>E4NCY4</accession>
<dbReference type="PATRIC" id="fig|452652.3.peg.3264"/>
<dbReference type="EMBL" id="AP010968">
    <property type="protein sequence ID" value="BAJ29065.1"/>
    <property type="molecule type" value="Genomic_DNA"/>
</dbReference>
<name>E4NCY4_KITSK</name>
<protein>
    <submittedName>
        <fullName evidence="1">Uncharacterized protein</fullName>
    </submittedName>
</protein>
<keyword evidence="2" id="KW-1185">Reference proteome</keyword>
<reference evidence="1 2" key="1">
    <citation type="journal article" date="2010" name="DNA Res.">
        <title>Genome sequence of Kitasatospora setae NBRC 14216T: an evolutionary snapshot of the family Streptomycetaceae.</title>
        <authorList>
            <person name="Ichikawa N."/>
            <person name="Oguchi A."/>
            <person name="Ikeda H."/>
            <person name="Ishikawa J."/>
            <person name="Kitani S."/>
            <person name="Watanabe Y."/>
            <person name="Nakamura S."/>
            <person name="Katano Y."/>
            <person name="Kishi E."/>
            <person name="Sasagawa M."/>
            <person name="Ankai A."/>
            <person name="Fukui S."/>
            <person name="Hashimoto Y."/>
            <person name="Kamata S."/>
            <person name="Otoguro M."/>
            <person name="Tanikawa S."/>
            <person name="Nihira T."/>
            <person name="Horinouchi S."/>
            <person name="Ohnishi Y."/>
            <person name="Hayakawa M."/>
            <person name="Kuzuyama T."/>
            <person name="Arisawa A."/>
            <person name="Nomoto F."/>
            <person name="Miura H."/>
            <person name="Takahashi Y."/>
            <person name="Fujita N."/>
        </authorList>
    </citation>
    <scope>NUCLEOTIDE SEQUENCE [LARGE SCALE GENOMIC DNA]</scope>
    <source>
        <strain evidence="2">ATCC 33774 / DSM 43861 / JCM 3304 / KCC A-0304 / NBRC 14216 / KM-6054</strain>
    </source>
</reference>